<dbReference type="GeneID" id="58229844"/>
<dbReference type="Gene3D" id="3.10.450.140">
    <property type="entry name" value="dsDNA mimic, putative"/>
    <property type="match status" value="1"/>
</dbReference>
<dbReference type="OrthoDB" id="5677388at2"/>
<gene>
    <name evidence="2" type="ORF">CWC05_06030</name>
    <name evidence="1" type="ORF">TW72_15195</name>
</gene>
<dbReference type="Pfam" id="PF04269">
    <property type="entry name" value="DUF440"/>
    <property type="match status" value="1"/>
</dbReference>
<dbReference type="InterPro" id="IPR007376">
    <property type="entry name" value="dsDNA_mimic_put"/>
</dbReference>
<proteinExistence type="predicted"/>
<evidence type="ECO:0000313" key="1">
    <source>
        <dbReference type="EMBL" id="KJY97165.1"/>
    </source>
</evidence>
<reference evidence="2 4" key="2">
    <citation type="submission" date="2017-12" db="EMBL/GenBank/DDBJ databases">
        <authorList>
            <person name="Paulsen S."/>
            <person name="Gram L.K."/>
        </authorList>
    </citation>
    <scope>NUCLEOTIDE SEQUENCE [LARGE SCALE GENOMIC DNA]</scope>
    <source>
        <strain evidence="2 4">S2897</strain>
    </source>
</reference>
<dbReference type="Proteomes" id="UP000033664">
    <property type="component" value="Unassembled WGS sequence"/>
</dbReference>
<comment type="caution">
    <text evidence="1">The sequence shown here is derived from an EMBL/GenBank/DDBJ whole genome shotgun (WGS) entry which is preliminary data.</text>
</comment>
<dbReference type="Proteomes" id="UP000305874">
    <property type="component" value="Unassembled WGS sequence"/>
</dbReference>
<sequence length="104" mass="12104">MSGPRLFTEQEITHHAYEVFLELAPEHLSEQDINDFNEHREALGFIEESAPSEQWQGIVAMEIEPEFYSEVSIGLELENEDLVFARVLISRDKDAPFCHVIWKE</sequence>
<evidence type="ECO:0000313" key="3">
    <source>
        <dbReference type="Proteomes" id="UP000033664"/>
    </source>
</evidence>
<organism evidence="1 3">
    <name type="scientific">Pseudoalteromonas ruthenica</name>
    <dbReference type="NCBI Taxonomy" id="151081"/>
    <lineage>
        <taxon>Bacteria</taxon>
        <taxon>Pseudomonadati</taxon>
        <taxon>Pseudomonadota</taxon>
        <taxon>Gammaproteobacteria</taxon>
        <taxon>Alteromonadales</taxon>
        <taxon>Pseudoalteromonadaceae</taxon>
        <taxon>Pseudoalteromonas</taxon>
    </lineage>
</organism>
<reference evidence="2" key="4">
    <citation type="submission" date="2019-09" db="EMBL/GenBank/DDBJ databases">
        <title>Co-occurence of chitin degradation, pigmentation and bioactivity in marine Pseudoalteromonas.</title>
        <authorList>
            <person name="Sonnenschein E.C."/>
            <person name="Bech P.K."/>
        </authorList>
    </citation>
    <scope>NUCLEOTIDE SEQUENCE</scope>
    <source>
        <strain evidence="2">S2897</strain>
    </source>
</reference>
<evidence type="ECO:0000313" key="2">
    <source>
        <dbReference type="EMBL" id="TMP87847.1"/>
    </source>
</evidence>
<evidence type="ECO:0000313" key="4">
    <source>
        <dbReference type="Proteomes" id="UP000305874"/>
    </source>
</evidence>
<dbReference type="InterPro" id="IPR036763">
    <property type="entry name" value="Put_dsDNA_mimic_sf"/>
</dbReference>
<dbReference type="NCBIfam" id="NF003469">
    <property type="entry name" value="PRK05094.1"/>
    <property type="match status" value="1"/>
</dbReference>
<dbReference type="RefSeq" id="WP_022944113.1">
    <property type="nucleotide sequence ID" value="NZ_DJHQ01000029.1"/>
</dbReference>
<dbReference type="EMBL" id="JXXZ01000013">
    <property type="protein sequence ID" value="KJY97165.1"/>
    <property type="molecule type" value="Genomic_DNA"/>
</dbReference>
<dbReference type="SUPFAM" id="SSF102816">
    <property type="entry name" value="Putative dsDNA mimic"/>
    <property type="match status" value="1"/>
</dbReference>
<name>A0A0F4PNT0_9GAMM</name>
<dbReference type="STRING" id="151081.TW72_15195"/>
<dbReference type="eggNOG" id="COG3099">
    <property type="taxonomic scope" value="Bacteria"/>
</dbReference>
<dbReference type="AlphaFoldDB" id="A0A0F4PNT0"/>
<dbReference type="EMBL" id="PNCG01000004">
    <property type="protein sequence ID" value="TMP87847.1"/>
    <property type="molecule type" value="Genomic_DNA"/>
</dbReference>
<reference evidence="4" key="3">
    <citation type="submission" date="2019-06" db="EMBL/GenBank/DDBJ databases">
        <title>Co-occurence of chitin degradation, pigmentation and bioactivity in marine Pseudoalteromonas.</title>
        <authorList>
            <person name="Sonnenschein E.C."/>
            <person name="Bech P.K."/>
        </authorList>
    </citation>
    <scope>NUCLEOTIDE SEQUENCE [LARGE SCALE GENOMIC DNA]</scope>
    <source>
        <strain evidence="4">S2897</strain>
    </source>
</reference>
<dbReference type="PATRIC" id="fig|151081.8.peg.716"/>
<reference evidence="1 3" key="1">
    <citation type="journal article" date="2015" name="BMC Genomics">
        <title>Genome mining reveals unlocked bioactive potential of marine Gram-negative bacteria.</title>
        <authorList>
            <person name="Machado H."/>
            <person name="Sonnenschein E.C."/>
            <person name="Melchiorsen J."/>
            <person name="Gram L."/>
        </authorList>
    </citation>
    <scope>NUCLEOTIDE SEQUENCE [LARGE SCALE GENOMIC DNA]</scope>
    <source>
        <strain evidence="1 3">S3137</strain>
    </source>
</reference>
<accession>A0A0F4PNT0</accession>
<protein>
    <submittedName>
        <fullName evidence="2">DUF440 domain-containing protein</fullName>
    </submittedName>
    <submittedName>
        <fullName evidence="1">DsDNA-mimic protein</fullName>
    </submittedName>
</protein>
<keyword evidence="3" id="KW-1185">Reference proteome</keyword>